<dbReference type="InterPro" id="IPR051057">
    <property type="entry name" value="PI-PLC_domain"/>
</dbReference>
<reference evidence="2" key="1">
    <citation type="journal article" date="2020" name="Stud. Mycol.">
        <title>101 Dothideomycetes genomes: a test case for predicting lifestyles and emergence of pathogens.</title>
        <authorList>
            <person name="Haridas S."/>
            <person name="Albert R."/>
            <person name="Binder M."/>
            <person name="Bloem J."/>
            <person name="Labutti K."/>
            <person name="Salamov A."/>
            <person name="Andreopoulos B."/>
            <person name="Baker S."/>
            <person name="Barry K."/>
            <person name="Bills G."/>
            <person name="Bluhm B."/>
            <person name="Cannon C."/>
            <person name="Castanera R."/>
            <person name="Culley D."/>
            <person name="Daum C."/>
            <person name="Ezra D."/>
            <person name="Gonzalez J."/>
            <person name="Henrissat B."/>
            <person name="Kuo A."/>
            <person name="Liang C."/>
            <person name="Lipzen A."/>
            <person name="Lutzoni F."/>
            <person name="Magnuson J."/>
            <person name="Mondo S."/>
            <person name="Nolan M."/>
            <person name="Ohm R."/>
            <person name="Pangilinan J."/>
            <person name="Park H.-J."/>
            <person name="Ramirez L."/>
            <person name="Alfaro M."/>
            <person name="Sun H."/>
            <person name="Tritt A."/>
            <person name="Yoshinaga Y."/>
            <person name="Zwiers L.-H."/>
            <person name="Turgeon B."/>
            <person name="Goodwin S."/>
            <person name="Spatafora J."/>
            <person name="Crous P."/>
            <person name="Grigoriev I."/>
        </authorList>
    </citation>
    <scope>NUCLEOTIDE SEQUENCE</scope>
    <source>
        <strain evidence="2">CBS 260.36</strain>
    </source>
</reference>
<dbReference type="PANTHER" id="PTHR13593">
    <property type="match status" value="1"/>
</dbReference>
<feature type="chain" id="PRO_5040503134" evidence="1">
    <location>
        <begin position="22"/>
        <end position="297"/>
    </location>
</feature>
<gene>
    <name evidence="2" type="ORF">K461DRAFT_271632</name>
</gene>
<sequence>MRFSIQAASLAILSLLPVALSQQVCNGNAALCSRSYSNVSFVGTHDSAFNGNGPADNQDVGVATQLNAGIRFLQAQVHDWFGTLTMCHTNCLILDKGSLAAYLAPIKTFLDNNPNEVVTLLLVNGDNSPVSMFASVFESTGLQQYAYIPPANPLPIGQWPTLAQMIAKGTRLVAMLDSGANAATVPFLLDEFTYYFETEFDVTDTSLFQKCDINRPAGATYTGRMGIVNHFRDVDIFGVAIPDRLQAGQTNAISGTNSIGQQASACVQAYGRWPNCVLVDWYDMGDVFGAQRMMNGL</sequence>
<dbReference type="PANTHER" id="PTHR13593:SF146">
    <property type="entry name" value="PLC-LIKE PHOSPHODIESTERASE"/>
    <property type="match status" value="1"/>
</dbReference>
<keyword evidence="3" id="KW-1185">Reference proteome</keyword>
<dbReference type="OrthoDB" id="7984201at2759"/>
<proteinExistence type="predicted"/>
<comment type="caution">
    <text evidence="2">The sequence shown here is derived from an EMBL/GenBank/DDBJ whole genome shotgun (WGS) entry which is preliminary data.</text>
</comment>
<accession>A0A9P4IS81</accession>
<dbReference type="SUPFAM" id="SSF51695">
    <property type="entry name" value="PLC-like phosphodiesterases"/>
    <property type="match status" value="1"/>
</dbReference>
<organism evidence="2 3">
    <name type="scientific">Myriangium duriaei CBS 260.36</name>
    <dbReference type="NCBI Taxonomy" id="1168546"/>
    <lineage>
        <taxon>Eukaryota</taxon>
        <taxon>Fungi</taxon>
        <taxon>Dikarya</taxon>
        <taxon>Ascomycota</taxon>
        <taxon>Pezizomycotina</taxon>
        <taxon>Dothideomycetes</taxon>
        <taxon>Dothideomycetidae</taxon>
        <taxon>Myriangiales</taxon>
        <taxon>Myriangiaceae</taxon>
        <taxon>Myriangium</taxon>
    </lineage>
</organism>
<dbReference type="GO" id="GO:0006629">
    <property type="term" value="P:lipid metabolic process"/>
    <property type="evidence" value="ECO:0007669"/>
    <property type="project" value="InterPro"/>
</dbReference>
<evidence type="ECO:0000313" key="2">
    <source>
        <dbReference type="EMBL" id="KAF2149062.1"/>
    </source>
</evidence>
<dbReference type="Gene3D" id="3.20.20.190">
    <property type="entry name" value="Phosphatidylinositol (PI) phosphodiesterase"/>
    <property type="match status" value="1"/>
</dbReference>
<dbReference type="InterPro" id="IPR017946">
    <property type="entry name" value="PLC-like_Pdiesterase_TIM-brl"/>
</dbReference>
<feature type="signal peptide" evidence="1">
    <location>
        <begin position="1"/>
        <end position="21"/>
    </location>
</feature>
<dbReference type="Pfam" id="PF26146">
    <property type="entry name" value="PI-PLC_X"/>
    <property type="match status" value="1"/>
</dbReference>
<name>A0A9P4IS81_9PEZI</name>
<dbReference type="GO" id="GO:0008081">
    <property type="term" value="F:phosphoric diester hydrolase activity"/>
    <property type="evidence" value="ECO:0007669"/>
    <property type="project" value="InterPro"/>
</dbReference>
<dbReference type="Proteomes" id="UP000799439">
    <property type="component" value="Unassembled WGS sequence"/>
</dbReference>
<keyword evidence="1" id="KW-0732">Signal</keyword>
<protein>
    <submittedName>
        <fullName evidence="2">PLC-like phosphodiesterase</fullName>
    </submittedName>
</protein>
<evidence type="ECO:0000256" key="1">
    <source>
        <dbReference type="SAM" id="SignalP"/>
    </source>
</evidence>
<dbReference type="AlphaFoldDB" id="A0A9P4IS81"/>
<dbReference type="EMBL" id="ML996092">
    <property type="protein sequence ID" value="KAF2149062.1"/>
    <property type="molecule type" value="Genomic_DNA"/>
</dbReference>
<evidence type="ECO:0000313" key="3">
    <source>
        <dbReference type="Proteomes" id="UP000799439"/>
    </source>
</evidence>